<evidence type="ECO:0000256" key="7">
    <source>
        <dbReference type="SAM" id="MobiDB-lite"/>
    </source>
</evidence>
<proteinExistence type="inferred from homology"/>
<keyword evidence="3 6" id="KW-0812">Transmembrane</keyword>
<evidence type="ECO:0000256" key="1">
    <source>
        <dbReference type="ARBA" id="ARBA00004141"/>
    </source>
</evidence>
<dbReference type="GO" id="GO:0016192">
    <property type="term" value="P:vesicle-mediated transport"/>
    <property type="evidence" value="ECO:0007669"/>
    <property type="project" value="InterPro"/>
</dbReference>
<dbReference type="PANTHER" id="PTHR12822">
    <property type="entry name" value="PROTEIN YIPF"/>
    <property type="match status" value="1"/>
</dbReference>
<evidence type="ECO:0000256" key="6">
    <source>
        <dbReference type="RuleBase" id="RU361264"/>
    </source>
</evidence>
<feature type="transmembrane region" description="Helical" evidence="6">
    <location>
        <begin position="255"/>
        <end position="278"/>
    </location>
</feature>
<gene>
    <name evidence="9" type="ORF">HK097_003354</name>
</gene>
<feature type="transmembrane region" description="Helical" evidence="6">
    <location>
        <begin position="183"/>
        <end position="205"/>
    </location>
</feature>
<keyword evidence="10" id="KW-1185">Reference proteome</keyword>
<dbReference type="EMBL" id="JADGJD010000179">
    <property type="protein sequence ID" value="KAJ3053789.1"/>
    <property type="molecule type" value="Genomic_DNA"/>
</dbReference>
<evidence type="ECO:0000313" key="10">
    <source>
        <dbReference type="Proteomes" id="UP001212841"/>
    </source>
</evidence>
<dbReference type="Proteomes" id="UP001212841">
    <property type="component" value="Unassembled WGS sequence"/>
</dbReference>
<name>A0AAD5SFM4_9FUNG</name>
<feature type="domain" description="Yip1" evidence="8">
    <location>
        <begin position="103"/>
        <end position="265"/>
    </location>
</feature>
<comment type="caution">
    <text evidence="9">The sequence shown here is derived from an EMBL/GenBank/DDBJ whole genome shotgun (WGS) entry which is preliminary data.</text>
</comment>
<dbReference type="InterPro" id="IPR039765">
    <property type="entry name" value="Yip5/YIPF1/YIPF2"/>
</dbReference>
<dbReference type="AlphaFoldDB" id="A0AAD5SFM4"/>
<keyword evidence="4 6" id="KW-1133">Transmembrane helix</keyword>
<feature type="transmembrane region" description="Helical" evidence="6">
    <location>
        <begin position="217"/>
        <end position="235"/>
    </location>
</feature>
<feature type="region of interest" description="Disordered" evidence="7">
    <location>
        <begin position="39"/>
        <end position="64"/>
    </location>
</feature>
<evidence type="ECO:0000259" key="8">
    <source>
        <dbReference type="Pfam" id="PF04893"/>
    </source>
</evidence>
<dbReference type="Pfam" id="PF04893">
    <property type="entry name" value="Yip1"/>
    <property type="match status" value="1"/>
</dbReference>
<feature type="compositionally biased region" description="Polar residues" evidence="7">
    <location>
        <begin position="39"/>
        <end position="53"/>
    </location>
</feature>
<feature type="transmembrane region" description="Helical" evidence="6">
    <location>
        <begin position="156"/>
        <end position="177"/>
    </location>
</feature>
<dbReference type="GO" id="GO:0031267">
    <property type="term" value="F:small GTPase binding"/>
    <property type="evidence" value="ECO:0007669"/>
    <property type="project" value="InterPro"/>
</dbReference>
<sequence>MAGKYEQLVDVHDDVVDTPEAQLEFQNFVLSSAEQNLTSGRVSPVRQPQQQHTPAADYGFSAPQPQPTVPVNRGAFWTVEYYAQFFDVDSSDVGQRMLASILPKSDFLQVIGEKPDLYGPFWIATSVIFALFITSSVAGSIAAYINSKSYKYEDSLTGLSTAVAVIYIYAAAFPAVVWGLGRYFSYSIGLLQLFDVFGYALTIWIPVSLLCIVPLEIVRWILVIGAFGLSTFFQLKTLRPIISQVQDKRAPTVVYGLAVATTAGLALTFKFLFFNFVFDTTSTST</sequence>
<protein>
    <recommendedName>
        <fullName evidence="6">Protein YIP</fullName>
    </recommendedName>
</protein>
<accession>A0AAD5SFM4</accession>
<organism evidence="9 10">
    <name type="scientific">Rhizophlyctis rosea</name>
    <dbReference type="NCBI Taxonomy" id="64517"/>
    <lineage>
        <taxon>Eukaryota</taxon>
        <taxon>Fungi</taxon>
        <taxon>Fungi incertae sedis</taxon>
        <taxon>Chytridiomycota</taxon>
        <taxon>Chytridiomycota incertae sedis</taxon>
        <taxon>Chytridiomycetes</taxon>
        <taxon>Rhizophlyctidales</taxon>
        <taxon>Rhizophlyctidaceae</taxon>
        <taxon>Rhizophlyctis</taxon>
    </lineage>
</organism>
<dbReference type="InterPro" id="IPR006977">
    <property type="entry name" value="Yip1_dom"/>
</dbReference>
<evidence type="ECO:0000256" key="3">
    <source>
        <dbReference type="ARBA" id="ARBA00022692"/>
    </source>
</evidence>
<comment type="similarity">
    <text evidence="2 6">Belongs to the YIP1 family.</text>
</comment>
<evidence type="ECO:0000256" key="4">
    <source>
        <dbReference type="ARBA" id="ARBA00022989"/>
    </source>
</evidence>
<dbReference type="PANTHER" id="PTHR12822:SF2">
    <property type="entry name" value="PROTEIN YIPF"/>
    <property type="match status" value="1"/>
</dbReference>
<evidence type="ECO:0000256" key="5">
    <source>
        <dbReference type="ARBA" id="ARBA00023136"/>
    </source>
</evidence>
<evidence type="ECO:0000313" key="9">
    <source>
        <dbReference type="EMBL" id="KAJ3053789.1"/>
    </source>
</evidence>
<feature type="transmembrane region" description="Helical" evidence="6">
    <location>
        <begin position="121"/>
        <end position="144"/>
    </location>
</feature>
<comment type="subcellular location">
    <subcellularLocation>
        <location evidence="6">Golgi apparatus membrane</location>
        <topology evidence="6">Multi-pass membrane protein</topology>
    </subcellularLocation>
    <subcellularLocation>
        <location evidence="1">Membrane</location>
        <topology evidence="1">Multi-pass membrane protein</topology>
    </subcellularLocation>
</comment>
<keyword evidence="5 6" id="KW-0472">Membrane</keyword>
<evidence type="ECO:0000256" key="2">
    <source>
        <dbReference type="ARBA" id="ARBA00010596"/>
    </source>
</evidence>
<dbReference type="GO" id="GO:0000139">
    <property type="term" value="C:Golgi membrane"/>
    <property type="evidence" value="ECO:0007669"/>
    <property type="project" value="UniProtKB-SubCell"/>
</dbReference>
<reference evidence="9" key="1">
    <citation type="submission" date="2020-05" db="EMBL/GenBank/DDBJ databases">
        <title>Phylogenomic resolution of chytrid fungi.</title>
        <authorList>
            <person name="Stajich J.E."/>
            <person name="Amses K."/>
            <person name="Simmons R."/>
            <person name="Seto K."/>
            <person name="Myers J."/>
            <person name="Bonds A."/>
            <person name="Quandt C.A."/>
            <person name="Barry K."/>
            <person name="Liu P."/>
            <person name="Grigoriev I."/>
            <person name="Longcore J.E."/>
            <person name="James T.Y."/>
        </authorList>
    </citation>
    <scope>NUCLEOTIDE SEQUENCE</scope>
    <source>
        <strain evidence="9">JEL0318</strain>
    </source>
</reference>